<evidence type="ECO:0000256" key="1">
    <source>
        <dbReference type="SAM" id="Coils"/>
    </source>
</evidence>
<gene>
    <name evidence="3" type="ORF">MBM_03442</name>
</gene>
<dbReference type="GeneID" id="18759377"/>
<keyword evidence="1" id="KW-0175">Coiled coil</keyword>
<feature type="compositionally biased region" description="Polar residues" evidence="2">
    <location>
        <begin position="119"/>
        <end position="148"/>
    </location>
</feature>
<proteinExistence type="predicted"/>
<dbReference type="InParanoid" id="K1Y004"/>
<feature type="compositionally biased region" description="Polar residues" evidence="2">
    <location>
        <begin position="323"/>
        <end position="334"/>
    </location>
</feature>
<feature type="region of interest" description="Disordered" evidence="2">
    <location>
        <begin position="1"/>
        <end position="177"/>
    </location>
</feature>
<dbReference type="eggNOG" id="ENOG502RAAB">
    <property type="taxonomic scope" value="Eukaryota"/>
</dbReference>
<feature type="compositionally biased region" description="Polar residues" evidence="2">
    <location>
        <begin position="58"/>
        <end position="74"/>
    </location>
</feature>
<feature type="coiled-coil region" evidence="1">
    <location>
        <begin position="217"/>
        <end position="258"/>
    </location>
</feature>
<sequence>MQNSPNRTAPREYNDRRGSGPHYPKYYDADGQNINQRPPTRNPRTMDIPIQDHRRASLTEQYSPTNTNNPSSARGVSHDMSRPPTYDGPQYEDPVLQQQVQQPKRRGYRRTDSEEVQYRDQNTVPQSSTGRAVQIQNSRAEASPNQSMPMARDQRHGSPPKNHSPHRSSGPESPEPVISTARAASIQIQNAAAGASIQRLESPRIMTSVLQPLDGKVKEYSSRMQNAQAQMAQLDAEMAALMERKKQSEKRFLEAKTKHDDYRRQYQGVERALRGEPADLVTRINYESDEDESPSRQQTIQLPNRQQQIRGSNSRSESWSSVKKPNTKSGSRFSVSKLFGAS</sequence>
<feature type="compositionally biased region" description="Polar residues" evidence="2">
    <location>
        <begin position="295"/>
        <end position="311"/>
    </location>
</feature>
<dbReference type="EMBL" id="JH921433">
    <property type="protein sequence ID" value="EKD18449.1"/>
    <property type="molecule type" value="Genomic_DNA"/>
</dbReference>
<keyword evidence="4" id="KW-1185">Reference proteome</keyword>
<dbReference type="Proteomes" id="UP000006753">
    <property type="component" value="Unassembled WGS sequence"/>
</dbReference>
<feature type="compositionally biased region" description="Basic and acidic residues" evidence="2">
    <location>
        <begin position="109"/>
        <end position="118"/>
    </location>
</feature>
<accession>K1Y004</accession>
<name>K1Y004_MARBU</name>
<dbReference type="KEGG" id="mbe:MBM_03442"/>
<feature type="region of interest" description="Disordered" evidence="2">
    <location>
        <begin position="273"/>
        <end position="342"/>
    </location>
</feature>
<dbReference type="AlphaFoldDB" id="K1Y004"/>
<organism evidence="3 4">
    <name type="scientific">Marssonina brunnea f. sp. multigermtubi (strain MB_m1)</name>
    <name type="common">Marssonina leaf spot fungus</name>
    <dbReference type="NCBI Taxonomy" id="1072389"/>
    <lineage>
        <taxon>Eukaryota</taxon>
        <taxon>Fungi</taxon>
        <taxon>Dikarya</taxon>
        <taxon>Ascomycota</taxon>
        <taxon>Pezizomycotina</taxon>
        <taxon>Leotiomycetes</taxon>
        <taxon>Helotiales</taxon>
        <taxon>Drepanopezizaceae</taxon>
        <taxon>Drepanopeziza</taxon>
    </lineage>
</organism>
<evidence type="ECO:0000313" key="4">
    <source>
        <dbReference type="Proteomes" id="UP000006753"/>
    </source>
</evidence>
<feature type="compositionally biased region" description="Low complexity" evidence="2">
    <location>
        <begin position="312"/>
        <end position="321"/>
    </location>
</feature>
<dbReference type="HOGENOM" id="CLU_811523_0_0_1"/>
<dbReference type="STRING" id="1072389.K1Y004"/>
<protein>
    <submittedName>
        <fullName evidence="3">Uncharacterized protein</fullName>
    </submittedName>
</protein>
<evidence type="ECO:0000256" key="2">
    <source>
        <dbReference type="SAM" id="MobiDB-lite"/>
    </source>
</evidence>
<feature type="compositionally biased region" description="Polar residues" evidence="2">
    <location>
        <begin position="32"/>
        <end position="43"/>
    </location>
</feature>
<evidence type="ECO:0000313" key="3">
    <source>
        <dbReference type="EMBL" id="EKD18449.1"/>
    </source>
</evidence>
<reference evidence="3 4" key="1">
    <citation type="journal article" date="2012" name="BMC Genomics">
        <title>Sequencing the genome of Marssonina brunnea reveals fungus-poplar co-evolution.</title>
        <authorList>
            <person name="Zhu S."/>
            <person name="Cao Y.-Z."/>
            <person name="Jiang C."/>
            <person name="Tan B.-Y."/>
            <person name="Wang Z."/>
            <person name="Feng S."/>
            <person name="Zhang L."/>
            <person name="Su X.-H."/>
            <person name="Brejova B."/>
            <person name="Vinar T."/>
            <person name="Xu M."/>
            <person name="Wang M.-X."/>
            <person name="Zhang S.-G."/>
            <person name="Huang M.-R."/>
            <person name="Wu R."/>
            <person name="Zhou Y."/>
        </authorList>
    </citation>
    <scope>NUCLEOTIDE SEQUENCE [LARGE SCALE GENOMIC DNA]</scope>
    <source>
        <strain evidence="3 4">MB_m1</strain>
    </source>
</reference>
<dbReference type="OrthoDB" id="5096988at2759"/>
<feature type="compositionally biased region" description="Basic and acidic residues" evidence="2">
    <location>
        <begin position="9"/>
        <end position="18"/>
    </location>
</feature>
<dbReference type="RefSeq" id="XP_007291331.1">
    <property type="nucleotide sequence ID" value="XM_007291269.1"/>
</dbReference>